<evidence type="ECO:0000313" key="5">
    <source>
        <dbReference type="EMBL" id="MFC7270317.1"/>
    </source>
</evidence>
<dbReference type="Gene3D" id="3.30.70.920">
    <property type="match status" value="1"/>
</dbReference>
<reference evidence="6" key="1">
    <citation type="journal article" date="2019" name="Int. J. Syst. Evol. Microbiol.">
        <title>The Global Catalogue of Microorganisms (GCM) 10K type strain sequencing project: providing services to taxonomists for standard genome sequencing and annotation.</title>
        <authorList>
            <consortium name="The Broad Institute Genomics Platform"/>
            <consortium name="The Broad Institute Genome Sequencing Center for Infectious Disease"/>
            <person name="Wu L."/>
            <person name="Ma J."/>
        </authorList>
    </citation>
    <scope>NUCLEOTIDE SEQUENCE [LARGE SCALE GENOMIC DNA]</scope>
    <source>
        <strain evidence="6">CGMCC 1.15772</strain>
    </source>
</reference>
<dbReference type="PANTHER" id="PTHR30154">
    <property type="entry name" value="LEUCINE-RESPONSIVE REGULATORY PROTEIN"/>
    <property type="match status" value="1"/>
</dbReference>
<dbReference type="InterPro" id="IPR019888">
    <property type="entry name" value="Tscrpt_reg_AsnC-like"/>
</dbReference>
<organism evidence="5 6">
    <name type="scientific">Microbacterium fluvii</name>
    <dbReference type="NCBI Taxonomy" id="415215"/>
    <lineage>
        <taxon>Bacteria</taxon>
        <taxon>Bacillati</taxon>
        <taxon>Actinomycetota</taxon>
        <taxon>Actinomycetes</taxon>
        <taxon>Micrococcales</taxon>
        <taxon>Microbacteriaceae</taxon>
        <taxon>Microbacterium</taxon>
    </lineage>
</organism>
<keyword evidence="2" id="KW-0238">DNA-binding</keyword>
<dbReference type="SMART" id="SM00344">
    <property type="entry name" value="HTH_ASNC"/>
    <property type="match status" value="1"/>
</dbReference>
<dbReference type="InterPro" id="IPR019887">
    <property type="entry name" value="Tscrpt_reg_AsnC/Lrp_C"/>
</dbReference>
<comment type="caution">
    <text evidence="5">The sequence shown here is derived from an EMBL/GenBank/DDBJ whole genome shotgun (WGS) entry which is preliminary data.</text>
</comment>
<dbReference type="RefSeq" id="WP_262875246.1">
    <property type="nucleotide sequence ID" value="NZ_BAABKW010000007.1"/>
</dbReference>
<dbReference type="CDD" id="cd00090">
    <property type="entry name" value="HTH_ARSR"/>
    <property type="match status" value="1"/>
</dbReference>
<dbReference type="SUPFAM" id="SSF54909">
    <property type="entry name" value="Dimeric alpha+beta barrel"/>
    <property type="match status" value="1"/>
</dbReference>
<dbReference type="Gene3D" id="1.10.10.10">
    <property type="entry name" value="Winged helix-like DNA-binding domain superfamily/Winged helix DNA-binding domain"/>
    <property type="match status" value="1"/>
</dbReference>
<feature type="domain" description="HTH asnC-type" evidence="4">
    <location>
        <begin position="6"/>
        <end position="80"/>
    </location>
</feature>
<proteinExistence type="predicted"/>
<name>A0ABW2HG96_9MICO</name>
<gene>
    <name evidence="5" type="ORF">ACFQRL_15235</name>
</gene>
<accession>A0ABW2HG96</accession>
<dbReference type="EMBL" id="JBHTBE010000004">
    <property type="protein sequence ID" value="MFC7270317.1"/>
    <property type="molecule type" value="Genomic_DNA"/>
</dbReference>
<dbReference type="SUPFAM" id="SSF46785">
    <property type="entry name" value="Winged helix' DNA-binding domain"/>
    <property type="match status" value="1"/>
</dbReference>
<dbReference type="Pfam" id="PF01037">
    <property type="entry name" value="AsnC_trans_reg"/>
    <property type="match status" value="1"/>
</dbReference>
<dbReference type="Proteomes" id="UP001596507">
    <property type="component" value="Unassembled WGS sequence"/>
</dbReference>
<dbReference type="InterPro" id="IPR011991">
    <property type="entry name" value="ArsR-like_HTH"/>
</dbReference>
<evidence type="ECO:0000256" key="2">
    <source>
        <dbReference type="ARBA" id="ARBA00023125"/>
    </source>
</evidence>
<dbReference type="InterPro" id="IPR000485">
    <property type="entry name" value="AsnC-type_HTH_dom"/>
</dbReference>
<dbReference type="PRINTS" id="PR00033">
    <property type="entry name" value="HTHASNC"/>
</dbReference>
<evidence type="ECO:0000256" key="1">
    <source>
        <dbReference type="ARBA" id="ARBA00023015"/>
    </source>
</evidence>
<dbReference type="InterPro" id="IPR036388">
    <property type="entry name" value="WH-like_DNA-bd_sf"/>
</dbReference>
<keyword evidence="3" id="KW-0804">Transcription</keyword>
<dbReference type="InterPro" id="IPR011008">
    <property type="entry name" value="Dimeric_a/b-barrel"/>
</dbReference>
<dbReference type="PROSITE" id="PS50956">
    <property type="entry name" value="HTH_ASNC_2"/>
    <property type="match status" value="1"/>
</dbReference>
<sequence>MDPLLADDIDRRIIDQLRVDGRRSFGEIARNVGLSEVSVRSRYNRLRDLGVVQVVAMPDPIRMQQVECHLLIRVRDVGVEVVANHLAKHPEVKFIAATLGEFDLVVDVRFETNEALSQFLHTELRRIRGIDRVETSVVLENLKDSYLWEGFRERVGRRPPGEAGD</sequence>
<dbReference type="Pfam" id="PF13404">
    <property type="entry name" value="HTH_AsnC-type"/>
    <property type="match status" value="1"/>
</dbReference>
<evidence type="ECO:0000256" key="3">
    <source>
        <dbReference type="ARBA" id="ARBA00023163"/>
    </source>
</evidence>
<keyword evidence="6" id="KW-1185">Reference proteome</keyword>
<dbReference type="PANTHER" id="PTHR30154:SF34">
    <property type="entry name" value="TRANSCRIPTIONAL REGULATOR AZLB"/>
    <property type="match status" value="1"/>
</dbReference>
<keyword evidence="1" id="KW-0805">Transcription regulation</keyword>
<evidence type="ECO:0000259" key="4">
    <source>
        <dbReference type="PROSITE" id="PS50956"/>
    </source>
</evidence>
<dbReference type="InterPro" id="IPR036390">
    <property type="entry name" value="WH_DNA-bd_sf"/>
</dbReference>
<protein>
    <submittedName>
        <fullName evidence="5">Lrp/AsnC family transcriptional regulator</fullName>
    </submittedName>
</protein>
<evidence type="ECO:0000313" key="6">
    <source>
        <dbReference type="Proteomes" id="UP001596507"/>
    </source>
</evidence>